<evidence type="ECO:0000256" key="1">
    <source>
        <dbReference type="ARBA" id="ARBA00022679"/>
    </source>
</evidence>
<dbReference type="Pfam" id="PF00294">
    <property type="entry name" value="PfkB"/>
    <property type="match status" value="1"/>
</dbReference>
<reference evidence="6" key="1">
    <citation type="submission" date="2016-06" db="UniProtKB">
        <authorList>
            <consortium name="WormBaseParasite"/>
        </authorList>
    </citation>
    <scope>IDENTIFICATION</scope>
</reference>
<dbReference type="Gene3D" id="3.40.1190.20">
    <property type="match status" value="1"/>
</dbReference>
<dbReference type="EMBL" id="UYRT01014668">
    <property type="protein sequence ID" value="VDK54245.1"/>
    <property type="molecule type" value="Genomic_DNA"/>
</dbReference>
<gene>
    <name evidence="4" type="ORF">GPUH_LOCUS6319</name>
</gene>
<organism evidence="6">
    <name type="scientific">Gongylonema pulchrum</name>
    <dbReference type="NCBI Taxonomy" id="637853"/>
    <lineage>
        <taxon>Eukaryota</taxon>
        <taxon>Metazoa</taxon>
        <taxon>Ecdysozoa</taxon>
        <taxon>Nematoda</taxon>
        <taxon>Chromadorea</taxon>
        <taxon>Rhabditida</taxon>
        <taxon>Spirurina</taxon>
        <taxon>Spiruromorpha</taxon>
        <taxon>Spiruroidea</taxon>
        <taxon>Gongylonematidae</taxon>
        <taxon>Gongylonema</taxon>
    </lineage>
</organism>
<proteinExistence type="predicted"/>
<dbReference type="GO" id="GO:0006796">
    <property type="term" value="P:phosphate-containing compound metabolic process"/>
    <property type="evidence" value="ECO:0007669"/>
    <property type="project" value="UniProtKB-ARBA"/>
</dbReference>
<protein>
    <submittedName>
        <fullName evidence="6">PfkB domain-containing protein</fullName>
    </submittedName>
</protein>
<dbReference type="Proteomes" id="UP000271098">
    <property type="component" value="Unassembled WGS sequence"/>
</dbReference>
<evidence type="ECO:0000313" key="5">
    <source>
        <dbReference type="Proteomes" id="UP000271098"/>
    </source>
</evidence>
<keyword evidence="1" id="KW-0808">Transferase</keyword>
<dbReference type="InterPro" id="IPR029056">
    <property type="entry name" value="Ribokinase-like"/>
</dbReference>
<sequence>MSIQTEYLADCAVKTVDDARKATRKLLELGPSIVITTLGSKGAVYETKDGKTGHVTVPPVQAVETTGAGDSFCGALAYFLVKRPELELEDQIRRAALIASYSVQRKGTRDSYPWPKDLPTELLK</sequence>
<dbReference type="WBParaSite" id="GPUH_0000633101-mRNA-1">
    <property type="protein sequence ID" value="GPUH_0000633101-mRNA-1"/>
    <property type="gene ID" value="GPUH_0000633101"/>
</dbReference>
<accession>A0A183DC81</accession>
<name>A0A183DC81_9BILA</name>
<dbReference type="GO" id="GO:0005829">
    <property type="term" value="C:cytosol"/>
    <property type="evidence" value="ECO:0007669"/>
    <property type="project" value="TreeGrafter"/>
</dbReference>
<evidence type="ECO:0000313" key="4">
    <source>
        <dbReference type="EMBL" id="VDK54245.1"/>
    </source>
</evidence>
<keyword evidence="5" id="KW-1185">Reference proteome</keyword>
<evidence type="ECO:0000313" key="6">
    <source>
        <dbReference type="WBParaSite" id="GPUH_0000633101-mRNA-1"/>
    </source>
</evidence>
<keyword evidence="2" id="KW-0418">Kinase</keyword>
<dbReference type="AlphaFoldDB" id="A0A183DC81"/>
<evidence type="ECO:0000259" key="3">
    <source>
        <dbReference type="Pfam" id="PF00294"/>
    </source>
</evidence>
<dbReference type="OrthoDB" id="415590at2759"/>
<dbReference type="PANTHER" id="PTHR10584">
    <property type="entry name" value="SUGAR KINASE"/>
    <property type="match status" value="1"/>
</dbReference>
<feature type="domain" description="Carbohydrate kinase PfkB" evidence="3">
    <location>
        <begin position="14"/>
        <end position="114"/>
    </location>
</feature>
<dbReference type="InterPro" id="IPR011611">
    <property type="entry name" value="PfkB_dom"/>
</dbReference>
<evidence type="ECO:0000256" key="2">
    <source>
        <dbReference type="ARBA" id="ARBA00022777"/>
    </source>
</evidence>
<dbReference type="SUPFAM" id="SSF53613">
    <property type="entry name" value="Ribokinase-like"/>
    <property type="match status" value="1"/>
</dbReference>
<dbReference type="GO" id="GO:0016301">
    <property type="term" value="F:kinase activity"/>
    <property type="evidence" value="ECO:0007669"/>
    <property type="project" value="UniProtKB-KW"/>
</dbReference>
<dbReference type="PANTHER" id="PTHR10584:SF166">
    <property type="entry name" value="RIBOKINASE"/>
    <property type="match status" value="1"/>
</dbReference>
<reference evidence="4 5" key="2">
    <citation type="submission" date="2018-11" db="EMBL/GenBank/DDBJ databases">
        <authorList>
            <consortium name="Pathogen Informatics"/>
        </authorList>
    </citation>
    <scope>NUCLEOTIDE SEQUENCE [LARGE SCALE GENOMIC DNA]</scope>
</reference>